<dbReference type="SMART" id="SM00052">
    <property type="entry name" value="EAL"/>
    <property type="match status" value="1"/>
</dbReference>
<dbReference type="EMBL" id="CABN01000031">
    <property type="protein sequence ID" value="CBH99571.1"/>
    <property type="molecule type" value="Genomic_DNA"/>
</dbReference>
<sequence length="536" mass="59143">MAGKRRKSIQITAVALLGLIAGAGLGFSLGLLAAVRTAQFLLTDYAHELVHHAEDAGTEFKHVVDTLDHSSDGFCSDRELTTMKALTYRSVQIKDIGRMRDGMLYCTSVAGRLPKPIPLKPPAMVTTFGTAVYSGIHPYISPQDTGTILGHGSVNVLLAPYMLERWLRPGMDYMVVTMNTHTGQMTQIGGKHFPVSEQWVQSEGRMERADALLISRCSKINAMCVVTEEKKSVAKEHSSPLLWGFTLLGGAVGCAFSLAIAITLSLRHSLPQQLRRAIRRNQLTLMYQPIVSLDSEQCVGFEALVRWQDRDGMSVAPGIFVSIAEERGFIGELTTWVIKRAFHDMRELLATDRRLQLSINIAPADLANEILLETLEACAVIEGIQPEQIAIEITERSTTDLTKARSAIHELHQHGYKVHIDDFGTGFSSLSYLHELAVDAIKVDRSFTRTAGTEAVTAVILPQILSIAQSLGLEVIVEGVETDNQVQFLRNADRSLRAQGWLFGRPMPPHLAMDFVREHPGTYLHASLEQTERPDA</sequence>
<dbReference type="InterPro" id="IPR050706">
    <property type="entry name" value="Cyclic-di-GMP_PDE-like"/>
</dbReference>
<dbReference type="EC" id="3.1.4.52" evidence="2"/>
<gene>
    <name evidence="11" type="ORF">CARN3_0507</name>
</gene>
<comment type="subcellular location">
    <subcellularLocation>
        <location evidence="1">Cell membrane</location>
        <topology evidence="1">Multi-pass membrane protein</topology>
    </subcellularLocation>
</comment>
<reference evidence="11" key="1">
    <citation type="submission" date="2009-10" db="EMBL/GenBank/DDBJ databases">
        <title>Diversity of trophic interactions inside an arsenic-rich microbial ecosystem.</title>
        <authorList>
            <person name="Bertin P.N."/>
            <person name="Heinrich-Salmeron A."/>
            <person name="Pelletier E."/>
            <person name="Goulhen-Chollet F."/>
            <person name="Arsene-Ploetze F."/>
            <person name="Gallien S."/>
            <person name="Calteau A."/>
            <person name="Vallenet D."/>
            <person name="Casiot C."/>
            <person name="Chane-Woon-Ming B."/>
            <person name="Giloteaux L."/>
            <person name="Barakat M."/>
            <person name="Bonnefoy V."/>
            <person name="Bruneel O."/>
            <person name="Chandler M."/>
            <person name="Cleiss J."/>
            <person name="Duran R."/>
            <person name="Elbaz-Poulichet F."/>
            <person name="Fonknechten N."/>
            <person name="Lauga B."/>
            <person name="Mornico D."/>
            <person name="Ortet P."/>
            <person name="Schaeffer C."/>
            <person name="Siguier P."/>
            <person name="Alexander Thil Smith A."/>
            <person name="Van Dorsselaer A."/>
            <person name="Weissenbach J."/>
            <person name="Medigue C."/>
            <person name="Le Paslier D."/>
        </authorList>
    </citation>
    <scope>NUCLEOTIDE SEQUENCE</scope>
</reference>
<protein>
    <recommendedName>
        <fullName evidence="2">cyclic-guanylate-specific phosphodiesterase</fullName>
        <ecNumber evidence="2">3.1.4.52</ecNumber>
    </recommendedName>
</protein>
<evidence type="ECO:0000256" key="2">
    <source>
        <dbReference type="ARBA" id="ARBA00012282"/>
    </source>
</evidence>
<dbReference type="PROSITE" id="PS50883">
    <property type="entry name" value="EAL"/>
    <property type="match status" value="1"/>
</dbReference>
<evidence type="ECO:0000256" key="6">
    <source>
        <dbReference type="ARBA" id="ARBA00022801"/>
    </source>
</evidence>
<feature type="domain" description="EAL" evidence="10">
    <location>
        <begin position="267"/>
        <end position="520"/>
    </location>
</feature>
<dbReference type="InterPro" id="IPR035919">
    <property type="entry name" value="EAL_sf"/>
</dbReference>
<keyword evidence="3" id="KW-1003">Cell membrane</keyword>
<dbReference type="SUPFAM" id="SSF141868">
    <property type="entry name" value="EAL domain-like"/>
    <property type="match status" value="1"/>
</dbReference>
<evidence type="ECO:0000256" key="7">
    <source>
        <dbReference type="ARBA" id="ARBA00022989"/>
    </source>
</evidence>
<dbReference type="GO" id="GO:0071111">
    <property type="term" value="F:cyclic-guanylate-specific phosphodiesterase activity"/>
    <property type="evidence" value="ECO:0007669"/>
    <property type="project" value="UniProtKB-EC"/>
</dbReference>
<dbReference type="Pfam" id="PF12792">
    <property type="entry name" value="CSS-motif"/>
    <property type="match status" value="1"/>
</dbReference>
<keyword evidence="8" id="KW-0472">Membrane</keyword>
<proteinExistence type="predicted"/>
<keyword evidence="6" id="KW-0378">Hydrolase</keyword>
<dbReference type="Pfam" id="PF00563">
    <property type="entry name" value="EAL"/>
    <property type="match status" value="1"/>
</dbReference>
<evidence type="ECO:0000259" key="10">
    <source>
        <dbReference type="PROSITE" id="PS50883"/>
    </source>
</evidence>
<evidence type="ECO:0000256" key="1">
    <source>
        <dbReference type="ARBA" id="ARBA00004651"/>
    </source>
</evidence>
<evidence type="ECO:0000256" key="9">
    <source>
        <dbReference type="ARBA" id="ARBA00034290"/>
    </source>
</evidence>
<dbReference type="InterPro" id="IPR024744">
    <property type="entry name" value="CSS-motif_dom"/>
</dbReference>
<accession>E6PXB2</accession>
<dbReference type="InterPro" id="IPR001633">
    <property type="entry name" value="EAL_dom"/>
</dbReference>
<dbReference type="AlphaFoldDB" id="E6PXB2"/>
<evidence type="ECO:0000313" key="11">
    <source>
        <dbReference type="EMBL" id="CBH99571.1"/>
    </source>
</evidence>
<comment type="caution">
    <text evidence="11">The sequence shown here is derived from an EMBL/GenBank/DDBJ whole genome shotgun (WGS) entry which is preliminary data.</text>
</comment>
<evidence type="ECO:0000256" key="4">
    <source>
        <dbReference type="ARBA" id="ARBA00022636"/>
    </source>
</evidence>
<evidence type="ECO:0000256" key="8">
    <source>
        <dbReference type="ARBA" id="ARBA00023136"/>
    </source>
</evidence>
<evidence type="ECO:0000256" key="3">
    <source>
        <dbReference type="ARBA" id="ARBA00022475"/>
    </source>
</evidence>
<dbReference type="Gene3D" id="3.20.20.450">
    <property type="entry name" value="EAL domain"/>
    <property type="match status" value="1"/>
</dbReference>
<keyword evidence="7" id="KW-1133">Transmembrane helix</keyword>
<evidence type="ECO:0000256" key="5">
    <source>
        <dbReference type="ARBA" id="ARBA00022692"/>
    </source>
</evidence>
<keyword evidence="5" id="KW-0812">Transmembrane</keyword>
<organism evidence="11">
    <name type="scientific">mine drainage metagenome</name>
    <dbReference type="NCBI Taxonomy" id="410659"/>
    <lineage>
        <taxon>unclassified sequences</taxon>
        <taxon>metagenomes</taxon>
        <taxon>ecological metagenomes</taxon>
    </lineage>
</organism>
<keyword evidence="4" id="KW-0973">c-di-GMP</keyword>
<dbReference type="CDD" id="cd01948">
    <property type="entry name" value="EAL"/>
    <property type="match status" value="1"/>
</dbReference>
<name>E6PXB2_9ZZZZ</name>
<dbReference type="PANTHER" id="PTHR33121:SF79">
    <property type="entry name" value="CYCLIC DI-GMP PHOSPHODIESTERASE PDED-RELATED"/>
    <property type="match status" value="1"/>
</dbReference>
<comment type="catalytic activity">
    <reaction evidence="9">
        <text>3',3'-c-di-GMP + H2O = 5'-phosphoguanylyl(3'-&gt;5')guanosine + H(+)</text>
        <dbReference type="Rhea" id="RHEA:24902"/>
        <dbReference type="ChEBI" id="CHEBI:15377"/>
        <dbReference type="ChEBI" id="CHEBI:15378"/>
        <dbReference type="ChEBI" id="CHEBI:58754"/>
        <dbReference type="ChEBI" id="CHEBI:58805"/>
        <dbReference type="EC" id="3.1.4.52"/>
    </reaction>
</comment>
<dbReference type="PANTHER" id="PTHR33121">
    <property type="entry name" value="CYCLIC DI-GMP PHOSPHODIESTERASE PDEF"/>
    <property type="match status" value="1"/>
</dbReference>
<dbReference type="GO" id="GO:0005886">
    <property type="term" value="C:plasma membrane"/>
    <property type="evidence" value="ECO:0007669"/>
    <property type="project" value="UniProtKB-SubCell"/>
</dbReference>